<dbReference type="AlphaFoldDB" id="A0A0L0DQ11"/>
<dbReference type="InterPro" id="IPR020189">
    <property type="entry name" value="IF5A_C"/>
</dbReference>
<evidence type="ECO:0000313" key="7">
    <source>
        <dbReference type="EMBL" id="KNC54355.1"/>
    </source>
</evidence>
<dbReference type="PANTHER" id="PTHR11673">
    <property type="entry name" value="TRANSLATION INITIATION FACTOR 5A FAMILY MEMBER"/>
    <property type="match status" value="1"/>
</dbReference>
<gene>
    <name evidence="7" type="ORF">AMSG_10350</name>
</gene>
<sequence>MTILDCGENVCKITDVKLSRPGKHGHAKKFVTGKCVLTDRKFTEIFTHHSVFKYFTMANETYTVCDITDDDFLALMDIMDNDGEMREDVPLPDSDSLDADLGQRCR</sequence>
<dbReference type="Gene3D" id="2.40.50.140">
    <property type="entry name" value="Nucleic acid-binding proteins"/>
    <property type="match status" value="1"/>
</dbReference>
<organism evidence="7 8">
    <name type="scientific">Thecamonas trahens ATCC 50062</name>
    <dbReference type="NCBI Taxonomy" id="461836"/>
    <lineage>
        <taxon>Eukaryota</taxon>
        <taxon>Apusozoa</taxon>
        <taxon>Apusomonadida</taxon>
        <taxon>Apusomonadidae</taxon>
        <taxon>Thecamonas</taxon>
    </lineage>
</organism>
<accession>A0A0L0DQ11</accession>
<evidence type="ECO:0000313" key="8">
    <source>
        <dbReference type="Proteomes" id="UP000054408"/>
    </source>
</evidence>
<feature type="domain" description="Translation initiation factor 5A-like N-terminal" evidence="6">
    <location>
        <begin position="10"/>
        <end position="45"/>
    </location>
</feature>
<dbReference type="GO" id="GO:0043022">
    <property type="term" value="F:ribosome binding"/>
    <property type="evidence" value="ECO:0007669"/>
    <property type="project" value="InterPro"/>
</dbReference>
<proteinExistence type="inferred from homology"/>
<keyword evidence="3" id="KW-0385">Hypusine</keyword>
<dbReference type="InterPro" id="IPR048670">
    <property type="entry name" value="IF5A-like_N"/>
</dbReference>
<keyword evidence="2" id="KW-0648">Protein biosynthesis</keyword>
<dbReference type="OrthoDB" id="9975114at2759"/>
<evidence type="ECO:0000259" key="5">
    <source>
        <dbReference type="Pfam" id="PF01287"/>
    </source>
</evidence>
<dbReference type="PROSITE" id="PS00302">
    <property type="entry name" value="IF5A_HYPUSINE"/>
    <property type="match status" value="1"/>
</dbReference>
<dbReference type="InterPro" id="IPR001884">
    <property type="entry name" value="IF5A-like"/>
</dbReference>
<dbReference type="InterPro" id="IPR019769">
    <property type="entry name" value="Trans_elong_IF5A_hypusine_site"/>
</dbReference>
<reference evidence="7 8" key="1">
    <citation type="submission" date="2010-05" db="EMBL/GenBank/DDBJ databases">
        <title>The Genome Sequence of Thecamonas trahens ATCC 50062.</title>
        <authorList>
            <consortium name="The Broad Institute Genome Sequencing Platform"/>
            <person name="Russ C."/>
            <person name="Cuomo C."/>
            <person name="Shea T."/>
            <person name="Young S.K."/>
            <person name="Zeng Q."/>
            <person name="Koehrsen M."/>
            <person name="Haas B."/>
            <person name="Borodovsky M."/>
            <person name="Guigo R."/>
            <person name="Alvarado L."/>
            <person name="Berlin A."/>
            <person name="Bochicchio J."/>
            <person name="Borenstein D."/>
            <person name="Chapman S."/>
            <person name="Chen Z."/>
            <person name="Freedman E."/>
            <person name="Gellesch M."/>
            <person name="Goldberg J."/>
            <person name="Griggs A."/>
            <person name="Gujja S."/>
            <person name="Heilman E."/>
            <person name="Heiman D."/>
            <person name="Hepburn T."/>
            <person name="Howarth C."/>
            <person name="Jen D."/>
            <person name="Larson L."/>
            <person name="Mehta T."/>
            <person name="Park D."/>
            <person name="Pearson M."/>
            <person name="Roberts A."/>
            <person name="Saif S."/>
            <person name="Shenoy N."/>
            <person name="Sisk P."/>
            <person name="Stolte C."/>
            <person name="Sykes S."/>
            <person name="Thomson T."/>
            <person name="Walk T."/>
            <person name="White J."/>
            <person name="Yandava C."/>
            <person name="Burger G."/>
            <person name="Gray M.W."/>
            <person name="Holland P.W.H."/>
            <person name="King N."/>
            <person name="Lang F.B.F."/>
            <person name="Roger A.J."/>
            <person name="Ruiz-Trillo I."/>
            <person name="Lander E."/>
            <person name="Nusbaum C."/>
        </authorList>
    </citation>
    <scope>NUCLEOTIDE SEQUENCE [LARGE SCALE GENOMIC DNA]</scope>
    <source>
        <strain evidence="7 8">ATCC 50062</strain>
    </source>
</reference>
<evidence type="ECO:0000256" key="4">
    <source>
        <dbReference type="SAM" id="MobiDB-lite"/>
    </source>
</evidence>
<evidence type="ECO:0000259" key="6">
    <source>
        <dbReference type="Pfam" id="PF21485"/>
    </source>
</evidence>
<dbReference type="Pfam" id="PF21485">
    <property type="entry name" value="IF5A-like_N"/>
    <property type="match status" value="1"/>
</dbReference>
<dbReference type="GO" id="GO:0003723">
    <property type="term" value="F:RNA binding"/>
    <property type="evidence" value="ECO:0007669"/>
    <property type="project" value="InterPro"/>
</dbReference>
<dbReference type="Gene3D" id="2.30.30.30">
    <property type="match status" value="1"/>
</dbReference>
<evidence type="ECO:0000256" key="2">
    <source>
        <dbReference type="ARBA" id="ARBA00022917"/>
    </source>
</evidence>
<dbReference type="GO" id="GO:0003746">
    <property type="term" value="F:translation elongation factor activity"/>
    <property type="evidence" value="ECO:0007669"/>
    <property type="project" value="InterPro"/>
</dbReference>
<dbReference type="RefSeq" id="XP_013753809.1">
    <property type="nucleotide sequence ID" value="XM_013898355.1"/>
</dbReference>
<dbReference type="STRING" id="461836.A0A0L0DQ11"/>
<dbReference type="Proteomes" id="UP000054408">
    <property type="component" value="Unassembled WGS sequence"/>
</dbReference>
<evidence type="ECO:0000256" key="1">
    <source>
        <dbReference type="ARBA" id="ARBA00006016"/>
    </source>
</evidence>
<feature type="region of interest" description="Disordered" evidence="4">
    <location>
        <begin position="85"/>
        <end position="106"/>
    </location>
</feature>
<dbReference type="InterPro" id="IPR012340">
    <property type="entry name" value="NA-bd_OB-fold"/>
</dbReference>
<keyword evidence="8" id="KW-1185">Reference proteome</keyword>
<dbReference type="GO" id="GO:0045905">
    <property type="term" value="P:positive regulation of translational termination"/>
    <property type="evidence" value="ECO:0007669"/>
    <property type="project" value="InterPro"/>
</dbReference>
<comment type="similarity">
    <text evidence="1">Belongs to the eIF-5A family.</text>
</comment>
<dbReference type="InterPro" id="IPR008991">
    <property type="entry name" value="Translation_prot_SH3-like_sf"/>
</dbReference>
<dbReference type="EMBL" id="GL349488">
    <property type="protein sequence ID" value="KNC54355.1"/>
    <property type="molecule type" value="Genomic_DNA"/>
</dbReference>
<dbReference type="GeneID" id="25568590"/>
<dbReference type="SUPFAM" id="SSF50249">
    <property type="entry name" value="Nucleic acid-binding proteins"/>
    <property type="match status" value="1"/>
</dbReference>
<dbReference type="InterPro" id="IPR014722">
    <property type="entry name" value="Rib_uL2_dom2"/>
</dbReference>
<name>A0A0L0DQ11_THETB</name>
<protein>
    <submittedName>
        <fullName evidence="7">Uncharacterized protein</fullName>
    </submittedName>
</protein>
<evidence type="ECO:0000256" key="3">
    <source>
        <dbReference type="ARBA" id="ARBA00023071"/>
    </source>
</evidence>
<dbReference type="SUPFAM" id="SSF50104">
    <property type="entry name" value="Translation proteins SH3-like domain"/>
    <property type="match status" value="1"/>
</dbReference>
<feature type="domain" description="Translation initiation factor 5A C-terminal" evidence="5">
    <location>
        <begin position="60"/>
        <end position="99"/>
    </location>
</feature>
<dbReference type="Pfam" id="PF01287">
    <property type="entry name" value="eIF-5a"/>
    <property type="match status" value="1"/>
</dbReference>
<dbReference type="GO" id="GO:0045901">
    <property type="term" value="P:positive regulation of translational elongation"/>
    <property type="evidence" value="ECO:0007669"/>
    <property type="project" value="InterPro"/>
</dbReference>